<dbReference type="PANTHER" id="PTHR31065:SF35">
    <property type="entry name" value="PLATZ TRANSCRIPTION FACTOR FAMILY PROTEIN"/>
    <property type="match status" value="1"/>
</dbReference>
<dbReference type="eggNOG" id="ENOG502R0ZN">
    <property type="taxonomic scope" value="Eukaryota"/>
</dbReference>
<dbReference type="InterPro" id="IPR006734">
    <property type="entry name" value="PLATZ"/>
</dbReference>
<dbReference type="OrthoDB" id="1908108at2759"/>
<sequence length="142" mass="15762">PPWLKPLISAKFFEPCNNHSSSSSSPAAGETAASTSAARIECNLYCLDCMDEPLCFGCTFCHKNHHVVQIRRSSYHDVIRVSEIQKVLDLSGIQSYIINSARVVFLNGRPQTKLAKGVTKTCEICERSLNESFRYCSLGCKV</sequence>
<organism evidence="2">
    <name type="scientific">Selaginella moellendorffii</name>
    <name type="common">Spikemoss</name>
    <dbReference type="NCBI Taxonomy" id="88036"/>
    <lineage>
        <taxon>Eukaryota</taxon>
        <taxon>Viridiplantae</taxon>
        <taxon>Streptophyta</taxon>
        <taxon>Embryophyta</taxon>
        <taxon>Tracheophyta</taxon>
        <taxon>Lycopodiopsida</taxon>
        <taxon>Selaginellales</taxon>
        <taxon>Selaginellaceae</taxon>
        <taxon>Selaginella</taxon>
    </lineage>
</organism>
<dbReference type="Gramene" id="EFJ36596">
    <property type="protein sequence ID" value="EFJ36596"/>
    <property type="gene ID" value="SELMODRAFT_26582"/>
</dbReference>
<evidence type="ECO:0008006" key="3">
    <source>
        <dbReference type="Google" id="ProtNLM"/>
    </source>
</evidence>
<proteinExistence type="predicted"/>
<evidence type="ECO:0000313" key="1">
    <source>
        <dbReference type="EMBL" id="EFJ36596.1"/>
    </source>
</evidence>
<reference evidence="1 2" key="1">
    <citation type="journal article" date="2011" name="Science">
        <title>The Selaginella genome identifies genetic changes associated with the evolution of vascular plants.</title>
        <authorList>
            <person name="Banks J.A."/>
            <person name="Nishiyama T."/>
            <person name="Hasebe M."/>
            <person name="Bowman J.L."/>
            <person name="Gribskov M."/>
            <person name="dePamphilis C."/>
            <person name="Albert V.A."/>
            <person name="Aono N."/>
            <person name="Aoyama T."/>
            <person name="Ambrose B.A."/>
            <person name="Ashton N.W."/>
            <person name="Axtell M.J."/>
            <person name="Barker E."/>
            <person name="Barker M.S."/>
            <person name="Bennetzen J.L."/>
            <person name="Bonawitz N.D."/>
            <person name="Chapple C."/>
            <person name="Cheng C."/>
            <person name="Correa L.G."/>
            <person name="Dacre M."/>
            <person name="DeBarry J."/>
            <person name="Dreyer I."/>
            <person name="Elias M."/>
            <person name="Engstrom E.M."/>
            <person name="Estelle M."/>
            <person name="Feng L."/>
            <person name="Finet C."/>
            <person name="Floyd S.K."/>
            <person name="Frommer W.B."/>
            <person name="Fujita T."/>
            <person name="Gramzow L."/>
            <person name="Gutensohn M."/>
            <person name="Harholt J."/>
            <person name="Hattori M."/>
            <person name="Heyl A."/>
            <person name="Hirai T."/>
            <person name="Hiwatashi Y."/>
            <person name="Ishikawa M."/>
            <person name="Iwata M."/>
            <person name="Karol K.G."/>
            <person name="Koehler B."/>
            <person name="Kolukisaoglu U."/>
            <person name="Kubo M."/>
            <person name="Kurata T."/>
            <person name="Lalonde S."/>
            <person name="Li K."/>
            <person name="Li Y."/>
            <person name="Litt A."/>
            <person name="Lyons E."/>
            <person name="Manning G."/>
            <person name="Maruyama T."/>
            <person name="Michael T.P."/>
            <person name="Mikami K."/>
            <person name="Miyazaki S."/>
            <person name="Morinaga S."/>
            <person name="Murata T."/>
            <person name="Mueller-Roeber B."/>
            <person name="Nelson D.R."/>
            <person name="Obara M."/>
            <person name="Oguri Y."/>
            <person name="Olmstead R.G."/>
            <person name="Onodera N."/>
            <person name="Petersen B.L."/>
            <person name="Pils B."/>
            <person name="Prigge M."/>
            <person name="Rensing S.A."/>
            <person name="Riano-Pachon D.M."/>
            <person name="Roberts A.W."/>
            <person name="Sato Y."/>
            <person name="Scheller H.V."/>
            <person name="Schulz B."/>
            <person name="Schulz C."/>
            <person name="Shakirov E.V."/>
            <person name="Shibagaki N."/>
            <person name="Shinohara N."/>
            <person name="Shippen D.E."/>
            <person name="Soerensen I."/>
            <person name="Sotooka R."/>
            <person name="Sugimoto N."/>
            <person name="Sugita M."/>
            <person name="Sumikawa N."/>
            <person name="Tanurdzic M."/>
            <person name="Theissen G."/>
            <person name="Ulvskov P."/>
            <person name="Wakazuki S."/>
            <person name="Weng J.K."/>
            <person name="Willats W.W."/>
            <person name="Wipf D."/>
            <person name="Wolf P.G."/>
            <person name="Yang L."/>
            <person name="Zimmer A.D."/>
            <person name="Zhu Q."/>
            <person name="Mitros T."/>
            <person name="Hellsten U."/>
            <person name="Loque D."/>
            <person name="Otillar R."/>
            <person name="Salamov A."/>
            <person name="Schmutz J."/>
            <person name="Shapiro H."/>
            <person name="Lindquist E."/>
            <person name="Lucas S."/>
            <person name="Rokhsar D."/>
            <person name="Grigoriev I.V."/>
        </authorList>
    </citation>
    <scope>NUCLEOTIDE SEQUENCE [LARGE SCALE GENOMIC DNA]</scope>
</reference>
<dbReference type="InParanoid" id="D8QW99"/>
<gene>
    <name evidence="1" type="ORF">SELMODRAFT_26582</name>
</gene>
<dbReference type="Pfam" id="PF04640">
    <property type="entry name" value="PLATZ"/>
    <property type="match status" value="1"/>
</dbReference>
<name>D8QW99_SELML</name>
<dbReference type="EMBL" id="GL377567">
    <property type="protein sequence ID" value="EFJ36596.1"/>
    <property type="molecule type" value="Genomic_DNA"/>
</dbReference>
<keyword evidence="2" id="KW-1185">Reference proteome</keyword>
<dbReference type="OMA" id="RSECNLF"/>
<dbReference type="Proteomes" id="UP000001514">
    <property type="component" value="Unassembled WGS sequence"/>
</dbReference>
<dbReference type="AlphaFoldDB" id="D8QW99"/>
<feature type="non-terminal residue" evidence="1">
    <location>
        <position position="142"/>
    </location>
</feature>
<protein>
    <recommendedName>
        <fullName evidence="3">B box-type domain-containing protein</fullName>
    </recommendedName>
</protein>
<evidence type="ECO:0000313" key="2">
    <source>
        <dbReference type="Proteomes" id="UP000001514"/>
    </source>
</evidence>
<accession>D8QW99</accession>
<dbReference type="HOGENOM" id="CLU_070437_4_1_1"/>
<dbReference type="KEGG" id="smo:SELMODRAFT_26582"/>
<dbReference type="PANTHER" id="PTHR31065">
    <property type="entry name" value="PLATZ TRANSCRIPTION FACTOR FAMILY PROTEIN"/>
    <property type="match status" value="1"/>
</dbReference>
<feature type="non-terminal residue" evidence="1">
    <location>
        <position position="1"/>
    </location>
</feature>